<dbReference type="SUPFAM" id="SSF55797">
    <property type="entry name" value="PR-1-like"/>
    <property type="match status" value="1"/>
</dbReference>
<dbReference type="PANTHER" id="PTHR10334">
    <property type="entry name" value="CYSTEINE-RICH SECRETORY PROTEIN-RELATED"/>
    <property type="match status" value="1"/>
</dbReference>
<protein>
    <submittedName>
        <fullName evidence="3">SCP domain-containing protein</fullName>
    </submittedName>
</protein>
<organism evidence="2 3">
    <name type="scientific">Plectus sambesii</name>
    <dbReference type="NCBI Taxonomy" id="2011161"/>
    <lineage>
        <taxon>Eukaryota</taxon>
        <taxon>Metazoa</taxon>
        <taxon>Ecdysozoa</taxon>
        <taxon>Nematoda</taxon>
        <taxon>Chromadorea</taxon>
        <taxon>Plectida</taxon>
        <taxon>Plectina</taxon>
        <taxon>Plectoidea</taxon>
        <taxon>Plectidae</taxon>
        <taxon>Plectus</taxon>
    </lineage>
</organism>
<dbReference type="InterPro" id="IPR035940">
    <property type="entry name" value="CAP_sf"/>
</dbReference>
<feature type="domain" description="SCP" evidence="1">
    <location>
        <begin position="2"/>
        <end position="121"/>
    </location>
</feature>
<dbReference type="Pfam" id="PF00188">
    <property type="entry name" value="CAP"/>
    <property type="match status" value="1"/>
</dbReference>
<name>A0A914XSS9_9BILA</name>
<reference evidence="3" key="1">
    <citation type="submission" date="2022-11" db="UniProtKB">
        <authorList>
            <consortium name="WormBaseParasite"/>
        </authorList>
    </citation>
    <scope>IDENTIFICATION</scope>
</reference>
<evidence type="ECO:0000259" key="1">
    <source>
        <dbReference type="SMART" id="SM00198"/>
    </source>
</evidence>
<dbReference type="Gene3D" id="3.40.33.10">
    <property type="entry name" value="CAP"/>
    <property type="match status" value="1"/>
</dbReference>
<dbReference type="InterPro" id="IPR014044">
    <property type="entry name" value="CAP_dom"/>
</dbReference>
<sequence>MWDQSLADGAQQWSDCCSNSYSQASGVGEAIYVQTGGAMDAQSNILAAVTAWWSELTSAFAYNSPFNIYPGSSSAHNFTQLAWAKTYTVGCGFAKCTNNIFTGQTAGFVVCRFSSQGNIAGQPIYNPNPGGSCNSGATCSLASQSSTCDSRGLAYNRRNYHLNNYYSAHNRRKHYFIDHYDANNRHYYHNFAYDYNNTGYHKHNISYNYHNTGNNYHNYGFD</sequence>
<dbReference type="WBParaSite" id="PSAMB.scaffold940size38362.g9979.t1">
    <property type="protein sequence ID" value="PSAMB.scaffold940size38362.g9979.t1"/>
    <property type="gene ID" value="PSAMB.scaffold940size38362.g9979"/>
</dbReference>
<dbReference type="AlphaFoldDB" id="A0A914XSS9"/>
<accession>A0A914XSS9</accession>
<evidence type="ECO:0000313" key="3">
    <source>
        <dbReference type="WBParaSite" id="PSAMB.scaffold940size38362.g9979.t1"/>
    </source>
</evidence>
<dbReference type="InterPro" id="IPR001283">
    <property type="entry name" value="CRISP-related"/>
</dbReference>
<dbReference type="SMART" id="SM00198">
    <property type="entry name" value="SCP"/>
    <property type="match status" value="1"/>
</dbReference>
<dbReference type="CDD" id="cd05380">
    <property type="entry name" value="CAP_euk"/>
    <property type="match status" value="1"/>
</dbReference>
<dbReference type="Proteomes" id="UP000887566">
    <property type="component" value="Unplaced"/>
</dbReference>
<proteinExistence type="predicted"/>
<keyword evidence="2" id="KW-1185">Reference proteome</keyword>
<evidence type="ECO:0000313" key="2">
    <source>
        <dbReference type="Proteomes" id="UP000887566"/>
    </source>
</evidence>